<dbReference type="AlphaFoldDB" id="A0AAV9GVU3"/>
<evidence type="ECO:0000256" key="1">
    <source>
        <dbReference type="SAM" id="MobiDB-lite"/>
    </source>
</evidence>
<name>A0AAV9GVU3_9PEZI</name>
<feature type="region of interest" description="Disordered" evidence="1">
    <location>
        <begin position="97"/>
        <end position="150"/>
    </location>
</feature>
<evidence type="ECO:0000313" key="3">
    <source>
        <dbReference type="EMBL" id="KAK4451831.1"/>
    </source>
</evidence>
<dbReference type="Pfam" id="PF06985">
    <property type="entry name" value="HET"/>
    <property type="match status" value="1"/>
</dbReference>
<feature type="domain" description="Heterokaryon incompatibility" evidence="2">
    <location>
        <begin position="189"/>
        <end position="330"/>
    </location>
</feature>
<accession>A0AAV9GVU3</accession>
<evidence type="ECO:0000313" key="4">
    <source>
        <dbReference type="Proteomes" id="UP001321760"/>
    </source>
</evidence>
<gene>
    <name evidence="3" type="ORF">QBC34DRAFT_399656</name>
</gene>
<comment type="caution">
    <text evidence="3">The sequence shown here is derived from an EMBL/GenBank/DDBJ whole genome shotgun (WGS) entry which is preliminary data.</text>
</comment>
<keyword evidence="4" id="KW-1185">Reference proteome</keyword>
<sequence length="923" mass="103104">MAEHNMISWHDVSCYRGDVSLIDGNQLFCMSCGSLASPGDLEAGQAPPPPPLPTSHRIRLDLSWPSSVRFADACIGRDGEDITDLVTEIVGSLHDAQGSDMDVAMSPADGGFETSTEDGQSMDEDSRDSPTRPVVSPPSPVGRHGRGPLKSLSLTGTDAIRVLRLSKGKGSEPLHGTLEVHELKYFPEYEALSYTWADAAGNANRTKKLHLGREWGIFPITPNCEAALRCLRLPTKDRNLWVDSICIDQENVGERSHQVRMMSIIYQTAQRVLVYLGDENPKTDVLSAHVPSDNVSVHVKSAFKVWEEQWKDMDKNLKRPYFFRSWIIQEIAVAKTVLVTDGTAWHVWPIHDGVAHTQTFLPWIQHFDGSRYKTPEDLVHLIIDSWSSQASDPRDKVFALLGVISGAAADGLTADYSLSIEQIYTGLAAFAIQGAGMDEVLKYAGHQQSSTLPSWVPDWQALSKDWSAMSWIQRFHSKGVSTALTSKHQISFENTERVSWPWPGTPPPPSSPTIHRQTGALCLPGIKIAQLPEPRPVALQDTFSVFRIDELLIAAPPTVRIGDLVFFIGASKSPVVLRRCIHNGDYVFTFVGLCHVRIQTGATMNSAGPLSIRHHLADLFATRMPQFWAVRTLSSREAPPEAYTMSRELCAFPVEDYDAGQHVLFEQLGREVESNWTNILHRSLPIVLFTPSERPSDIMEPAMPLLDELKESIRQLSTMWNMVVELLRRLCETEGQAKDDVIDQIVTRRSELQRRYDALHLLHIAETAHTAQTSTAEKVDSSMREELVELFSGGGVKSRNFKASDDDFDTKRPCPMWYHHTLYGREAKKEWYFMLKVQTSKCEEQLRDALEGAVASAQGASLSSSAVSAVLQGSLEEAQGWKMIFDDAITEIDLTKRSVEMLMQQRKRYRGLTKDGWKPIAII</sequence>
<dbReference type="PANTHER" id="PTHR24148">
    <property type="entry name" value="ANKYRIN REPEAT DOMAIN-CONTAINING PROTEIN 39 HOMOLOG-RELATED"/>
    <property type="match status" value="1"/>
</dbReference>
<reference evidence="3" key="2">
    <citation type="submission" date="2023-05" db="EMBL/GenBank/DDBJ databases">
        <authorList>
            <consortium name="Lawrence Berkeley National Laboratory"/>
            <person name="Steindorff A."/>
            <person name="Hensen N."/>
            <person name="Bonometti L."/>
            <person name="Westerberg I."/>
            <person name="Brannstrom I.O."/>
            <person name="Guillou S."/>
            <person name="Cros-Aarteil S."/>
            <person name="Calhoun S."/>
            <person name="Haridas S."/>
            <person name="Kuo A."/>
            <person name="Mondo S."/>
            <person name="Pangilinan J."/>
            <person name="Riley R."/>
            <person name="Labutti K."/>
            <person name="Andreopoulos B."/>
            <person name="Lipzen A."/>
            <person name="Chen C."/>
            <person name="Yanf M."/>
            <person name="Daum C."/>
            <person name="Ng V."/>
            <person name="Clum A."/>
            <person name="Ohm R."/>
            <person name="Martin F."/>
            <person name="Silar P."/>
            <person name="Natvig D."/>
            <person name="Lalanne C."/>
            <person name="Gautier V."/>
            <person name="Ament-Velasquez S.L."/>
            <person name="Kruys A."/>
            <person name="Hutchinson M.I."/>
            <person name="Powell A.J."/>
            <person name="Barry K."/>
            <person name="Miller A.N."/>
            <person name="Grigoriev I.V."/>
            <person name="Debuchy R."/>
            <person name="Gladieux P."/>
            <person name="Thoren M.H."/>
            <person name="Johannesson H."/>
        </authorList>
    </citation>
    <scope>NUCLEOTIDE SEQUENCE</scope>
    <source>
        <strain evidence="3">PSN243</strain>
    </source>
</reference>
<dbReference type="EMBL" id="MU865926">
    <property type="protein sequence ID" value="KAK4451831.1"/>
    <property type="molecule type" value="Genomic_DNA"/>
</dbReference>
<reference evidence="3" key="1">
    <citation type="journal article" date="2023" name="Mol. Phylogenet. Evol.">
        <title>Genome-scale phylogeny and comparative genomics of the fungal order Sordariales.</title>
        <authorList>
            <person name="Hensen N."/>
            <person name="Bonometti L."/>
            <person name="Westerberg I."/>
            <person name="Brannstrom I.O."/>
            <person name="Guillou S."/>
            <person name="Cros-Aarteil S."/>
            <person name="Calhoun S."/>
            <person name="Haridas S."/>
            <person name="Kuo A."/>
            <person name="Mondo S."/>
            <person name="Pangilinan J."/>
            <person name="Riley R."/>
            <person name="LaButti K."/>
            <person name="Andreopoulos B."/>
            <person name="Lipzen A."/>
            <person name="Chen C."/>
            <person name="Yan M."/>
            <person name="Daum C."/>
            <person name="Ng V."/>
            <person name="Clum A."/>
            <person name="Steindorff A."/>
            <person name="Ohm R.A."/>
            <person name="Martin F."/>
            <person name="Silar P."/>
            <person name="Natvig D.O."/>
            <person name="Lalanne C."/>
            <person name="Gautier V."/>
            <person name="Ament-Velasquez S.L."/>
            <person name="Kruys A."/>
            <person name="Hutchinson M.I."/>
            <person name="Powell A.J."/>
            <person name="Barry K."/>
            <person name="Miller A.N."/>
            <person name="Grigoriev I.V."/>
            <person name="Debuchy R."/>
            <person name="Gladieux P."/>
            <person name="Hiltunen Thoren M."/>
            <person name="Johannesson H."/>
        </authorList>
    </citation>
    <scope>NUCLEOTIDE SEQUENCE</scope>
    <source>
        <strain evidence="3">PSN243</strain>
    </source>
</reference>
<dbReference type="InterPro" id="IPR052895">
    <property type="entry name" value="HetReg/Transcr_Mod"/>
</dbReference>
<organism evidence="3 4">
    <name type="scientific">Podospora aff. communis PSN243</name>
    <dbReference type="NCBI Taxonomy" id="3040156"/>
    <lineage>
        <taxon>Eukaryota</taxon>
        <taxon>Fungi</taxon>
        <taxon>Dikarya</taxon>
        <taxon>Ascomycota</taxon>
        <taxon>Pezizomycotina</taxon>
        <taxon>Sordariomycetes</taxon>
        <taxon>Sordariomycetidae</taxon>
        <taxon>Sordariales</taxon>
        <taxon>Podosporaceae</taxon>
        <taxon>Podospora</taxon>
    </lineage>
</organism>
<dbReference type="PANTHER" id="PTHR24148:SF81">
    <property type="entry name" value="HETEROKARYON INCOMPATIBILITY DOMAIN-CONTAINING PROTEIN"/>
    <property type="match status" value="1"/>
</dbReference>
<evidence type="ECO:0000259" key="2">
    <source>
        <dbReference type="Pfam" id="PF06985"/>
    </source>
</evidence>
<protein>
    <submittedName>
        <fullName evidence="3">Heterokaryon incompatibility protein-domain-containing protein</fullName>
    </submittedName>
</protein>
<dbReference type="Proteomes" id="UP001321760">
    <property type="component" value="Unassembled WGS sequence"/>
</dbReference>
<proteinExistence type="predicted"/>
<dbReference type="InterPro" id="IPR010730">
    <property type="entry name" value="HET"/>
</dbReference>